<evidence type="ECO:0008006" key="4">
    <source>
        <dbReference type="Google" id="ProtNLM"/>
    </source>
</evidence>
<accession>A0A1I3KSC1</accession>
<protein>
    <recommendedName>
        <fullName evidence="4">DUF748 domain-containing protein</fullName>
    </recommendedName>
</protein>
<evidence type="ECO:0000313" key="3">
    <source>
        <dbReference type="Proteomes" id="UP000198670"/>
    </source>
</evidence>
<dbReference type="STRING" id="1477437.SAMN05444682_105289"/>
<gene>
    <name evidence="2" type="ORF">SAMN05444682_105289</name>
</gene>
<evidence type="ECO:0000256" key="1">
    <source>
        <dbReference type="SAM" id="Phobius"/>
    </source>
</evidence>
<dbReference type="Proteomes" id="UP000198670">
    <property type="component" value="Unassembled WGS sequence"/>
</dbReference>
<dbReference type="AlphaFoldDB" id="A0A1I3KSC1"/>
<evidence type="ECO:0000313" key="2">
    <source>
        <dbReference type="EMBL" id="SFI75409.1"/>
    </source>
</evidence>
<reference evidence="2 3" key="1">
    <citation type="submission" date="2016-10" db="EMBL/GenBank/DDBJ databases">
        <authorList>
            <person name="de Groot N.N."/>
        </authorList>
    </citation>
    <scope>NUCLEOTIDE SEQUENCE [LARGE SCALE GENOMIC DNA]</scope>
    <source>
        <strain evidence="2 3">RK1</strain>
    </source>
</reference>
<proteinExistence type="predicted"/>
<keyword evidence="1" id="KW-0472">Membrane</keyword>
<name>A0A1I3KSC1_9SPHI</name>
<keyword evidence="1" id="KW-1133">Transmembrane helix</keyword>
<organism evidence="2 3">
    <name type="scientific">Parapedobacter indicus</name>
    <dbReference type="NCBI Taxonomy" id="1477437"/>
    <lineage>
        <taxon>Bacteria</taxon>
        <taxon>Pseudomonadati</taxon>
        <taxon>Bacteroidota</taxon>
        <taxon>Sphingobacteriia</taxon>
        <taxon>Sphingobacteriales</taxon>
        <taxon>Sphingobacteriaceae</taxon>
        <taxon>Parapedobacter</taxon>
    </lineage>
</organism>
<dbReference type="EMBL" id="FOQO01000005">
    <property type="protein sequence ID" value="SFI75409.1"/>
    <property type="molecule type" value="Genomic_DNA"/>
</dbReference>
<dbReference type="RefSeq" id="WP_090627068.1">
    <property type="nucleotide sequence ID" value="NZ_FOQO01000005.1"/>
</dbReference>
<keyword evidence="3" id="KW-1185">Reference proteome</keyword>
<sequence length="593" mass="68144">MKPIWKWVIGVITSLLIIVIVGAWYLGRHWKPILDAQIKEAVIKSTDSLYVIGYDDLNFNLITGNASIKSLRLTVDSARYAELERQHQAPDNAYNIRIENLRIRSFHPRRILTDRRLQIDDITIDTPSIHILNKYHAYNDTIVIKRDTQTLYQRISSILNEVSVGNVHFNDIHFKFSKKTDTAINETVLNNLNVKVSDILIDSASQFDSTRFYHTRAIDVDVPGFRYETPDSFYYVSFDRLQIATLYKQVTLTGFKYAPRMSKEEFYKRKKMAKDMAVIAFPTIRLEDIDLQRFVNNQNIHAGSLHIDSGTVLISNDLRYPKHPTDKIGKSPHQLLLKMKQSLKIDSVVLNNVDISYAEVSRKYQKEGKITFDRTNGVFYNVTNDSLALIENKTMTADLTTYLMDIGKLDVEFAFDMLDKRGAYTYKGLLGPMNGRPLNRIVIPLLNAEVANANIKRVSFDVSADDYRSRGSLRFDYNNMRLNLLTTEENGKKGSMKVVSFLANSFIINDSNPDANGKYHTGRINYTRPHTYSFFKTVWQSLLQGIKECAGVSPEREQKIMNAAEDAKKVKEKTGGFFKRVFRKKDKGNDDRD</sequence>
<feature type="transmembrane region" description="Helical" evidence="1">
    <location>
        <begin position="7"/>
        <end position="27"/>
    </location>
</feature>
<keyword evidence="1" id="KW-0812">Transmembrane</keyword>
<dbReference type="OrthoDB" id="814802at2"/>